<dbReference type="InterPro" id="IPR036188">
    <property type="entry name" value="FAD/NAD-bd_sf"/>
</dbReference>
<keyword evidence="1" id="KW-0560">Oxidoreductase</keyword>
<name>A0A4R5CK05_9ACTN</name>
<dbReference type="InParanoid" id="A0A4R5CK05"/>
<protein>
    <submittedName>
        <fullName evidence="2">FAD-dependent oxidoreductase</fullName>
    </submittedName>
</protein>
<dbReference type="OrthoDB" id="9808049at2"/>
<dbReference type="PRINTS" id="PR00368">
    <property type="entry name" value="FADPNR"/>
</dbReference>
<sequence>MSSQPAASINTVVIGGGQAGLSVGYHLARRGIPFVIVDAHERIGDAWRTRWDSLRLFTPNRLNGLDGMPFPAPGHSFATKDAMADYLESYAARFELPVRTGVRVDGLRRNGDRFLVTAGDQRFDAGNVVVAMSSWQRPERPAFTPALDPGIVQLHSSEYRNPSQLRAGGVLIVGGGNSGAEIAHEICRDHQVWLAGPRVSQVPFRPESAVGRALMPFVGRVVFHRILTTSTPMGRRFHAKHRFQAEPLLRVKSKDLASAGVKRVGRVTGVKDGLPMTDDGTPIDAANVIWCTGYEPGFSWIDLPIFENGLPRQVRGVVEGEPGLYFVGLKLLYAVSSSQIHGVGRDAARVVNAIVARTAPASRDARFIEAMAAG</sequence>
<dbReference type="AlphaFoldDB" id="A0A4R5CK05"/>
<evidence type="ECO:0000313" key="3">
    <source>
        <dbReference type="Proteomes" id="UP000294739"/>
    </source>
</evidence>
<dbReference type="PANTHER" id="PTHR43539">
    <property type="entry name" value="FLAVIN-BINDING MONOOXYGENASE-LIKE PROTEIN (AFU_ORTHOLOGUE AFUA_4G09220)"/>
    <property type="match status" value="1"/>
</dbReference>
<keyword evidence="3" id="KW-1185">Reference proteome</keyword>
<dbReference type="InterPro" id="IPR050982">
    <property type="entry name" value="Auxin_biosynth/cation_transpt"/>
</dbReference>
<comment type="caution">
    <text evidence="2">The sequence shown here is derived from an EMBL/GenBank/DDBJ whole genome shotgun (WGS) entry which is preliminary data.</text>
</comment>
<dbReference type="Gene3D" id="3.50.50.60">
    <property type="entry name" value="FAD/NAD(P)-binding domain"/>
    <property type="match status" value="1"/>
</dbReference>
<evidence type="ECO:0000256" key="1">
    <source>
        <dbReference type="ARBA" id="ARBA00023002"/>
    </source>
</evidence>
<dbReference type="PRINTS" id="PR00469">
    <property type="entry name" value="PNDRDTASEII"/>
</dbReference>
<dbReference type="PANTHER" id="PTHR43539:SF78">
    <property type="entry name" value="FLAVIN-CONTAINING MONOOXYGENASE"/>
    <property type="match status" value="1"/>
</dbReference>
<dbReference type="GO" id="GO:0050660">
    <property type="term" value="F:flavin adenine dinucleotide binding"/>
    <property type="evidence" value="ECO:0007669"/>
    <property type="project" value="TreeGrafter"/>
</dbReference>
<dbReference type="EMBL" id="SMKZ01000048">
    <property type="protein sequence ID" value="TDE00592.1"/>
    <property type="molecule type" value="Genomic_DNA"/>
</dbReference>
<evidence type="ECO:0000313" key="2">
    <source>
        <dbReference type="EMBL" id="TDE00592.1"/>
    </source>
</evidence>
<reference evidence="2 3" key="1">
    <citation type="submission" date="2019-03" db="EMBL/GenBank/DDBJ databases">
        <title>Draft genome sequences of novel Actinobacteria.</title>
        <authorList>
            <person name="Sahin N."/>
            <person name="Ay H."/>
            <person name="Saygin H."/>
        </authorList>
    </citation>
    <scope>NUCLEOTIDE SEQUENCE [LARGE SCALE GENOMIC DNA]</scope>
    <source>
        <strain evidence="2 3">5K138</strain>
    </source>
</reference>
<dbReference type="GO" id="GO:0004497">
    <property type="term" value="F:monooxygenase activity"/>
    <property type="evidence" value="ECO:0007669"/>
    <property type="project" value="TreeGrafter"/>
</dbReference>
<accession>A0A4R5CK05</accession>
<dbReference type="Proteomes" id="UP000294739">
    <property type="component" value="Unassembled WGS sequence"/>
</dbReference>
<dbReference type="SUPFAM" id="SSF51905">
    <property type="entry name" value="FAD/NAD(P)-binding domain"/>
    <property type="match status" value="2"/>
</dbReference>
<organism evidence="2 3">
    <name type="scientific">Jiangella asiatica</name>
    <dbReference type="NCBI Taxonomy" id="2530372"/>
    <lineage>
        <taxon>Bacteria</taxon>
        <taxon>Bacillati</taxon>
        <taxon>Actinomycetota</taxon>
        <taxon>Actinomycetes</taxon>
        <taxon>Jiangellales</taxon>
        <taxon>Jiangellaceae</taxon>
        <taxon>Jiangella</taxon>
    </lineage>
</organism>
<gene>
    <name evidence="2" type="ORF">E1269_25090</name>
</gene>
<dbReference type="Pfam" id="PF13738">
    <property type="entry name" value="Pyr_redox_3"/>
    <property type="match status" value="1"/>
</dbReference>
<dbReference type="RefSeq" id="WP_131899723.1">
    <property type="nucleotide sequence ID" value="NZ_SMKZ01000048.1"/>
</dbReference>
<proteinExistence type="predicted"/>